<evidence type="ECO:0000313" key="2">
    <source>
        <dbReference type="EMBL" id="MDC7693380.1"/>
    </source>
</evidence>
<dbReference type="RefSeq" id="WP_272740148.1">
    <property type="nucleotide sequence ID" value="NZ_JAQQKW010000002.1"/>
</dbReference>
<dbReference type="EMBL" id="JAQQKW010000002">
    <property type="protein sequence ID" value="MDC7693380.1"/>
    <property type="molecule type" value="Genomic_DNA"/>
</dbReference>
<feature type="transmembrane region" description="Helical" evidence="1">
    <location>
        <begin position="55"/>
        <end position="82"/>
    </location>
</feature>
<keyword evidence="3" id="KW-1185">Reference proteome</keyword>
<accession>A0ABT5IB11</accession>
<feature type="transmembrane region" description="Helical" evidence="1">
    <location>
        <begin position="94"/>
        <end position="113"/>
    </location>
</feature>
<comment type="caution">
    <text evidence="2">The sequence shown here is derived from an EMBL/GenBank/DDBJ whole genome shotgun (WGS) entry which is preliminary data.</text>
</comment>
<reference evidence="2 3" key="1">
    <citation type="submission" date="2023-01" db="EMBL/GenBank/DDBJ databases">
        <title>Novel species of the genus Asticcacaulis isolated from rivers.</title>
        <authorList>
            <person name="Lu H."/>
        </authorList>
    </citation>
    <scope>NUCLEOTIDE SEQUENCE [LARGE SCALE GENOMIC DNA]</scope>
    <source>
        <strain evidence="2 3">DXS10W</strain>
    </source>
</reference>
<protein>
    <submittedName>
        <fullName evidence="2">Uncharacterized protein</fullName>
    </submittedName>
</protein>
<gene>
    <name evidence="2" type="ORF">PQU94_03675</name>
</gene>
<proteinExistence type="predicted"/>
<keyword evidence="1" id="KW-0812">Transmembrane</keyword>
<keyword evidence="1" id="KW-1133">Transmembrane helix</keyword>
<evidence type="ECO:0000256" key="1">
    <source>
        <dbReference type="SAM" id="Phobius"/>
    </source>
</evidence>
<feature type="transmembrane region" description="Helical" evidence="1">
    <location>
        <begin position="12"/>
        <end position="35"/>
    </location>
</feature>
<dbReference type="Proteomes" id="UP001216595">
    <property type="component" value="Unassembled WGS sequence"/>
</dbReference>
<keyword evidence="1" id="KW-0472">Membrane</keyword>
<sequence>MTLVPKLSFSTVAAWLLPLMFTLHLVAHTIFMQVAPTQLCTYHNELERECGDGHWSLAMETLLFIEAWISIAGMAAAIFVLLKGNLKLWGKMGLLFSSILALMIFADAAYYSGDH</sequence>
<evidence type="ECO:0000313" key="3">
    <source>
        <dbReference type="Proteomes" id="UP001216595"/>
    </source>
</evidence>
<organism evidence="2 3">
    <name type="scientific">Asticcacaulis currens</name>
    <dbReference type="NCBI Taxonomy" id="2984210"/>
    <lineage>
        <taxon>Bacteria</taxon>
        <taxon>Pseudomonadati</taxon>
        <taxon>Pseudomonadota</taxon>
        <taxon>Alphaproteobacteria</taxon>
        <taxon>Caulobacterales</taxon>
        <taxon>Caulobacteraceae</taxon>
        <taxon>Asticcacaulis</taxon>
    </lineage>
</organism>
<name>A0ABT5IB11_9CAUL</name>